<evidence type="ECO:0000256" key="3">
    <source>
        <dbReference type="ARBA" id="ARBA00023445"/>
    </source>
</evidence>
<dbReference type="InterPro" id="IPR050425">
    <property type="entry name" value="NAD(P)_dehydrat-like"/>
</dbReference>
<name>A0A6P8EFV3_PUNGR</name>
<sequence>MILSVGASGSRKAFSFAWHMGSKTSPTPTFRTKLTCYVCNSVNFGRKVGVGVIHVACPATTLNPANPEVDLEPVVKGTLNVLRACTVEKVKRVVYISDIGAVMLNPNWPKDRVKDETCWSDPEYCRATGDWYFLSKTEAERVAFEYGKQNELDVVAVLPGYVFGPVLQPTINLSSLLLANFVKGIYIKVEQGDGDTVPNKYWNIVDARDIANAILLVYEKHEAEGRYICMAENIKGIDLVEKLKSLYPDLTYLENFAECEYPHQLSSEKLQKLGWTYRPLEETLVDSIENYRQRGLLD</sequence>
<reference evidence="5" key="1">
    <citation type="journal article" date="2020" name="Plant Biotechnol. J.">
        <title>The pomegranate (Punica granatum L.) draft genome dissects genetic divergence between soft- and hard-seeded cultivars.</title>
        <authorList>
            <person name="Luo X."/>
            <person name="Li H."/>
            <person name="Wu Z."/>
            <person name="Yao W."/>
            <person name="Zhao P."/>
            <person name="Cao D."/>
            <person name="Yu H."/>
            <person name="Li K."/>
            <person name="Poudel K."/>
            <person name="Zhao D."/>
            <person name="Zhang F."/>
            <person name="Xia X."/>
            <person name="Chen L."/>
            <person name="Wang Q."/>
            <person name="Jing D."/>
            <person name="Cao S."/>
        </authorList>
    </citation>
    <scope>NUCLEOTIDE SEQUENCE [LARGE SCALE GENOMIC DNA]</scope>
    <source>
        <strain evidence="5">cv. Tunisia</strain>
    </source>
</reference>
<dbReference type="GeneID" id="116214170"/>
<protein>
    <submittedName>
        <fullName evidence="6">Cinnamoyl-CoA reductase 1-like isoform X2</fullName>
    </submittedName>
</protein>
<dbReference type="GO" id="GO:0016616">
    <property type="term" value="F:oxidoreductase activity, acting on the CH-OH group of donors, NAD or NADP as acceptor"/>
    <property type="evidence" value="ECO:0007669"/>
    <property type="project" value="InterPro"/>
</dbReference>
<dbReference type="SUPFAM" id="SSF51735">
    <property type="entry name" value="NAD(P)-binding Rossmann-fold domains"/>
    <property type="match status" value="1"/>
</dbReference>
<evidence type="ECO:0000256" key="2">
    <source>
        <dbReference type="ARBA" id="ARBA00023002"/>
    </source>
</evidence>
<dbReference type="PANTHER" id="PTHR10366">
    <property type="entry name" value="NAD DEPENDENT EPIMERASE/DEHYDRATASE"/>
    <property type="match status" value="1"/>
</dbReference>
<dbReference type="GO" id="GO:0006694">
    <property type="term" value="P:steroid biosynthetic process"/>
    <property type="evidence" value="ECO:0007669"/>
    <property type="project" value="InterPro"/>
</dbReference>
<evidence type="ECO:0000313" key="6">
    <source>
        <dbReference type="RefSeq" id="XP_031405359.1"/>
    </source>
</evidence>
<keyword evidence="5" id="KW-1185">Reference proteome</keyword>
<organism evidence="5 6">
    <name type="scientific">Punica granatum</name>
    <name type="common">Pomegranate</name>
    <dbReference type="NCBI Taxonomy" id="22663"/>
    <lineage>
        <taxon>Eukaryota</taxon>
        <taxon>Viridiplantae</taxon>
        <taxon>Streptophyta</taxon>
        <taxon>Embryophyta</taxon>
        <taxon>Tracheophyta</taxon>
        <taxon>Spermatophyta</taxon>
        <taxon>Magnoliopsida</taxon>
        <taxon>eudicotyledons</taxon>
        <taxon>Gunneridae</taxon>
        <taxon>Pentapetalae</taxon>
        <taxon>rosids</taxon>
        <taxon>malvids</taxon>
        <taxon>Myrtales</taxon>
        <taxon>Lythraceae</taxon>
        <taxon>Punica</taxon>
    </lineage>
</organism>
<reference evidence="6" key="2">
    <citation type="submission" date="2025-08" db="UniProtKB">
        <authorList>
            <consortium name="RefSeq"/>
        </authorList>
    </citation>
    <scope>IDENTIFICATION</scope>
    <source>
        <tissue evidence="6">Leaf</tissue>
    </source>
</reference>
<dbReference type="Gene3D" id="3.40.50.720">
    <property type="entry name" value="NAD(P)-binding Rossmann-like Domain"/>
    <property type="match status" value="1"/>
</dbReference>
<dbReference type="Pfam" id="PF01073">
    <property type="entry name" value="3Beta_HSD"/>
    <property type="match status" value="1"/>
</dbReference>
<evidence type="ECO:0000259" key="4">
    <source>
        <dbReference type="Pfam" id="PF01073"/>
    </source>
</evidence>
<dbReference type="AlphaFoldDB" id="A0A6P8EFV3"/>
<feature type="domain" description="3-beta hydroxysteroid dehydrogenase/isomerase" evidence="4">
    <location>
        <begin position="52"/>
        <end position="197"/>
    </location>
</feature>
<dbReference type="RefSeq" id="XP_031405359.1">
    <property type="nucleotide sequence ID" value="XM_031549499.1"/>
</dbReference>
<dbReference type="InterPro" id="IPR036291">
    <property type="entry name" value="NAD(P)-bd_dom_sf"/>
</dbReference>
<proteinExistence type="inferred from homology"/>
<keyword evidence="1" id="KW-0521">NADP</keyword>
<dbReference type="PANTHER" id="PTHR10366:SF776">
    <property type="entry name" value="NAD(P)-BINDING ROSSMANN-FOLD SUPERFAMILY PROTEIN"/>
    <property type="match status" value="1"/>
</dbReference>
<accession>A0A6P8EFV3</accession>
<comment type="similarity">
    <text evidence="3">Belongs to the NAD(P)-dependent epimerase/dehydratase family. Dihydroflavonol-4-reductase subfamily.</text>
</comment>
<dbReference type="FunFam" id="3.40.50.720:FF:000085">
    <property type="entry name" value="Dihydroflavonol reductase"/>
    <property type="match status" value="1"/>
</dbReference>
<keyword evidence="2" id="KW-0560">Oxidoreductase</keyword>
<gene>
    <name evidence="6" type="primary">LOC116214170</name>
</gene>
<evidence type="ECO:0000256" key="1">
    <source>
        <dbReference type="ARBA" id="ARBA00022857"/>
    </source>
</evidence>
<dbReference type="InterPro" id="IPR002225">
    <property type="entry name" value="3Beta_OHSteriod_DH/Estase"/>
</dbReference>
<dbReference type="Proteomes" id="UP000515151">
    <property type="component" value="Chromosome 7"/>
</dbReference>
<evidence type="ECO:0000313" key="5">
    <source>
        <dbReference type="Proteomes" id="UP000515151"/>
    </source>
</evidence>